<reference evidence="1" key="1">
    <citation type="submission" date="2023-10" db="EMBL/GenBank/DDBJ databases">
        <authorList>
            <person name="Chen Y."/>
            <person name="Shah S."/>
            <person name="Dougan E. K."/>
            <person name="Thang M."/>
            <person name="Chan C."/>
        </authorList>
    </citation>
    <scope>NUCLEOTIDE SEQUENCE [LARGE SCALE GENOMIC DNA]</scope>
</reference>
<organism evidence="1 2">
    <name type="scientific">Prorocentrum cordatum</name>
    <dbReference type="NCBI Taxonomy" id="2364126"/>
    <lineage>
        <taxon>Eukaryota</taxon>
        <taxon>Sar</taxon>
        <taxon>Alveolata</taxon>
        <taxon>Dinophyceae</taxon>
        <taxon>Prorocentrales</taxon>
        <taxon>Prorocentraceae</taxon>
        <taxon>Prorocentrum</taxon>
    </lineage>
</organism>
<keyword evidence="2" id="KW-1185">Reference proteome</keyword>
<dbReference type="EMBL" id="CAUYUJ010005213">
    <property type="protein sequence ID" value="CAK0812674.1"/>
    <property type="molecule type" value="Genomic_DNA"/>
</dbReference>
<evidence type="ECO:0000313" key="2">
    <source>
        <dbReference type="Proteomes" id="UP001189429"/>
    </source>
</evidence>
<dbReference type="Proteomes" id="UP001189429">
    <property type="component" value="Unassembled WGS sequence"/>
</dbReference>
<gene>
    <name evidence="1" type="ORF">PCOR1329_LOCUS16919</name>
</gene>
<dbReference type="PANTHER" id="PTHR48218:SF3">
    <property type="entry name" value="OS07G0170800 PROTEIN"/>
    <property type="match status" value="1"/>
</dbReference>
<sequence>MAGALPAVPRPTGSTAPELVLLLSLPMLRHADVLRCGAAGRFWSAVSLGPAVWGALCDREWKGKVYIPAAIRRARELEPRRAFREALLDARRTWIRAEELVELQWWHRMKASAGEHFTQSDPWWRGAAAGPLSFRCREDHTTCWIDPDSQRPFGDGTWRFVPR</sequence>
<comment type="caution">
    <text evidence="1">The sequence shown here is derived from an EMBL/GenBank/DDBJ whole genome shotgun (WGS) entry which is preliminary data.</text>
</comment>
<proteinExistence type="predicted"/>
<accession>A0ABN9R4G4</accession>
<protein>
    <submittedName>
        <fullName evidence="1">Uncharacterized protein</fullName>
    </submittedName>
</protein>
<dbReference type="PANTHER" id="PTHR48218">
    <property type="entry name" value="F-BOX DOMAIN CONTAINING PROTEIN"/>
    <property type="match status" value="1"/>
</dbReference>
<name>A0ABN9R4G4_9DINO</name>
<evidence type="ECO:0000313" key="1">
    <source>
        <dbReference type="EMBL" id="CAK0812674.1"/>
    </source>
</evidence>